<dbReference type="Proteomes" id="UP001497382">
    <property type="component" value="Unassembled WGS sequence"/>
</dbReference>
<dbReference type="Pfam" id="PF00134">
    <property type="entry name" value="Cyclin_N"/>
    <property type="match status" value="1"/>
</dbReference>
<evidence type="ECO:0000259" key="6">
    <source>
        <dbReference type="Pfam" id="PF00134"/>
    </source>
</evidence>
<keyword evidence="4" id="KW-0131">Cell cycle</keyword>
<keyword evidence="2" id="KW-0597">Phosphoprotein</keyword>
<proteinExistence type="inferred from homology"/>
<keyword evidence="8" id="KW-1185">Reference proteome</keyword>
<dbReference type="GO" id="GO:0005829">
    <property type="term" value="C:cytosol"/>
    <property type="evidence" value="ECO:0007669"/>
    <property type="project" value="UniProtKB-ARBA"/>
</dbReference>
<dbReference type="PANTHER" id="PTHR22896">
    <property type="entry name" value="CDK5 AND ABL1 ENZYME SUBSTRATE 1"/>
    <property type="match status" value="1"/>
</dbReference>
<dbReference type="AlphaFoldDB" id="A0AAV1YZ76"/>
<organism evidence="7 8">
    <name type="scientific">Larinioides sclopetarius</name>
    <dbReference type="NCBI Taxonomy" id="280406"/>
    <lineage>
        <taxon>Eukaryota</taxon>
        <taxon>Metazoa</taxon>
        <taxon>Ecdysozoa</taxon>
        <taxon>Arthropoda</taxon>
        <taxon>Chelicerata</taxon>
        <taxon>Arachnida</taxon>
        <taxon>Araneae</taxon>
        <taxon>Araneomorphae</taxon>
        <taxon>Entelegynae</taxon>
        <taxon>Araneoidea</taxon>
        <taxon>Araneidae</taxon>
        <taxon>Larinioides</taxon>
    </lineage>
</organism>
<sequence length="504" mass="57667">MSTVSKRQKSRRRLAAYSFLSNISLDGTHRDTKIGIYNLSLQTDFLKCSVPPVKPHNPAPIQNNIKKNVLLQADLQNERLTRIAVSEEKIQVVGCQHTGHSSRERDISFVAETKFKFLSSKRKPTFHERDQTQYNSVESLGLCSKHTSSTLSDSSCPSGLEVRFYKSLQDSHDDRIVLLSTNRVPYVVFSCLPFSKQNTSTRSDSKQENNRKRQASGNRPLSAVNDEFDPLNLLAALGYRLHDGQDFLQEVSYSGLLSSFPRNAQIKYKVRDTDHLTIPCPHMSRCHSFDPAISNVHYIKQPSTPPSTYDKTFDWSDSKFCHHTCLVTYTPNLLDDPELVTGKHSTVLTFSSYISSIIDYVKPSDLKKELNEKFRERFPQIHLTLSKLRSLKREMLKITHHECGIDLLTVAQAYVFFEKLILKMLINKHNRKPCAAACLLLSAKLNDVKGADLKNLIEKMESGFRLNHRDLINCEFGVLVALEFCLHLPTWEIFPHYQRLLYES</sequence>
<evidence type="ECO:0000256" key="3">
    <source>
        <dbReference type="ARBA" id="ARBA00022618"/>
    </source>
</evidence>
<evidence type="ECO:0000313" key="7">
    <source>
        <dbReference type="EMBL" id="CAL1264452.1"/>
    </source>
</evidence>
<dbReference type="FunFam" id="1.10.472.10:FF:000020">
    <property type="entry name" value="CDK5 and ABL1 enzyme substrate 1"/>
    <property type="match status" value="1"/>
</dbReference>
<accession>A0AAV1YZ76</accession>
<keyword evidence="3" id="KW-0132">Cell division</keyword>
<feature type="domain" description="Cyclin N-terminal" evidence="6">
    <location>
        <begin position="366"/>
        <end position="486"/>
    </location>
</feature>
<evidence type="ECO:0000256" key="1">
    <source>
        <dbReference type="ARBA" id="ARBA00008742"/>
    </source>
</evidence>
<evidence type="ECO:0000256" key="2">
    <source>
        <dbReference type="ARBA" id="ARBA00022553"/>
    </source>
</evidence>
<evidence type="ECO:0000256" key="4">
    <source>
        <dbReference type="ARBA" id="ARBA00023306"/>
    </source>
</evidence>
<feature type="region of interest" description="Disordered" evidence="5">
    <location>
        <begin position="197"/>
        <end position="223"/>
    </location>
</feature>
<name>A0AAV1YZ76_9ARAC</name>
<dbReference type="CDD" id="cd20556">
    <property type="entry name" value="CYCLIN_CABLES"/>
    <property type="match status" value="1"/>
</dbReference>
<dbReference type="PANTHER" id="PTHR22896:SF0">
    <property type="entry name" value="CYCLIN N-TERMINAL DOMAIN-CONTAINING PROTEIN"/>
    <property type="match status" value="1"/>
</dbReference>
<evidence type="ECO:0000256" key="5">
    <source>
        <dbReference type="SAM" id="MobiDB-lite"/>
    </source>
</evidence>
<dbReference type="PIRSF" id="PIRSF025798">
    <property type="entry name" value="Cables"/>
    <property type="match status" value="1"/>
</dbReference>
<dbReference type="InterPro" id="IPR006671">
    <property type="entry name" value="Cyclin_N"/>
</dbReference>
<dbReference type="GO" id="GO:0051726">
    <property type="term" value="P:regulation of cell cycle"/>
    <property type="evidence" value="ECO:0007669"/>
    <property type="project" value="InterPro"/>
</dbReference>
<protein>
    <recommendedName>
        <fullName evidence="6">Cyclin N-terminal domain-containing protein</fullName>
    </recommendedName>
</protein>
<comment type="similarity">
    <text evidence="1">Belongs to the cyclin family.</text>
</comment>
<reference evidence="7 8" key="1">
    <citation type="submission" date="2024-04" db="EMBL/GenBank/DDBJ databases">
        <authorList>
            <person name="Rising A."/>
            <person name="Reimegard J."/>
            <person name="Sonavane S."/>
            <person name="Akerstrom W."/>
            <person name="Nylinder S."/>
            <person name="Hedman E."/>
            <person name="Kallberg Y."/>
        </authorList>
    </citation>
    <scope>NUCLEOTIDE SEQUENCE [LARGE SCALE GENOMIC DNA]</scope>
</reference>
<dbReference type="EMBL" id="CAXIEN010000013">
    <property type="protein sequence ID" value="CAL1264452.1"/>
    <property type="molecule type" value="Genomic_DNA"/>
</dbReference>
<evidence type="ECO:0000313" key="8">
    <source>
        <dbReference type="Proteomes" id="UP001497382"/>
    </source>
</evidence>
<dbReference type="SUPFAM" id="SSF47954">
    <property type="entry name" value="Cyclin-like"/>
    <property type="match status" value="1"/>
</dbReference>
<dbReference type="InterPro" id="IPR012388">
    <property type="entry name" value="CABLES1/2"/>
</dbReference>
<comment type="caution">
    <text evidence="7">The sequence shown here is derived from an EMBL/GenBank/DDBJ whole genome shotgun (WGS) entry which is preliminary data.</text>
</comment>
<dbReference type="GO" id="GO:0051301">
    <property type="term" value="P:cell division"/>
    <property type="evidence" value="ECO:0007669"/>
    <property type="project" value="UniProtKB-KW"/>
</dbReference>
<gene>
    <name evidence="7" type="ORF">LARSCL_LOCUS2038</name>
</gene>
<dbReference type="InterPro" id="IPR036915">
    <property type="entry name" value="Cyclin-like_sf"/>
</dbReference>
<dbReference type="Gene3D" id="1.10.472.10">
    <property type="entry name" value="Cyclin-like"/>
    <property type="match status" value="1"/>
</dbReference>